<protein>
    <submittedName>
        <fullName evidence="2">Uncharacterized protein</fullName>
    </submittedName>
</protein>
<evidence type="ECO:0000313" key="3">
    <source>
        <dbReference type="Proteomes" id="UP001177023"/>
    </source>
</evidence>
<keyword evidence="3" id="KW-1185">Reference proteome</keyword>
<evidence type="ECO:0000256" key="1">
    <source>
        <dbReference type="SAM" id="Phobius"/>
    </source>
</evidence>
<feature type="transmembrane region" description="Helical" evidence="1">
    <location>
        <begin position="226"/>
        <end position="243"/>
    </location>
</feature>
<name>A0AA36FZG3_9BILA</name>
<keyword evidence="1" id="KW-1133">Transmembrane helix</keyword>
<proteinExistence type="predicted"/>
<dbReference type="Proteomes" id="UP001177023">
    <property type="component" value="Unassembled WGS sequence"/>
</dbReference>
<keyword evidence="1" id="KW-0812">Transmembrane</keyword>
<dbReference type="EMBL" id="CATQJA010002308">
    <property type="protein sequence ID" value="CAJ0570398.1"/>
    <property type="molecule type" value="Genomic_DNA"/>
</dbReference>
<organism evidence="2 3">
    <name type="scientific">Mesorhabditis spiculigera</name>
    <dbReference type="NCBI Taxonomy" id="96644"/>
    <lineage>
        <taxon>Eukaryota</taxon>
        <taxon>Metazoa</taxon>
        <taxon>Ecdysozoa</taxon>
        <taxon>Nematoda</taxon>
        <taxon>Chromadorea</taxon>
        <taxon>Rhabditida</taxon>
        <taxon>Rhabditina</taxon>
        <taxon>Rhabditomorpha</taxon>
        <taxon>Rhabditoidea</taxon>
        <taxon>Rhabditidae</taxon>
        <taxon>Mesorhabditinae</taxon>
        <taxon>Mesorhabditis</taxon>
    </lineage>
</organism>
<reference evidence="2" key="1">
    <citation type="submission" date="2023-06" db="EMBL/GenBank/DDBJ databases">
        <authorList>
            <person name="Delattre M."/>
        </authorList>
    </citation>
    <scope>NUCLEOTIDE SEQUENCE</scope>
    <source>
        <strain evidence="2">AF72</strain>
    </source>
</reference>
<feature type="non-terminal residue" evidence="2">
    <location>
        <position position="1"/>
    </location>
</feature>
<evidence type="ECO:0000313" key="2">
    <source>
        <dbReference type="EMBL" id="CAJ0570398.1"/>
    </source>
</evidence>
<accession>A0AA36FZG3</accession>
<dbReference type="AlphaFoldDB" id="A0AA36FZG3"/>
<gene>
    <name evidence="2" type="ORF">MSPICULIGERA_LOCUS8839</name>
</gene>
<sequence length="244" mass="26963">MVLNVSGKYDPQLITANPVPGPLNGAVAHKTKPTLALDRPIAELAYDESGRWETARTSRGEAVKDHLSMKELMRQVRIEEGLQVTPRPSISETVVMSRRATLQPGGTVNMHETYTIYEQNETMASASVTEIDHQLGYVNGFLTLVPPKRAVFNENGDISARPAEVALDMEALDARYVYGGKIPTVSESIDRREFSPLTYPRPETGQTALIKAVTAIPQTLETAATVIYTYCVTMLAYLMSFVWK</sequence>
<comment type="caution">
    <text evidence="2">The sequence shown here is derived from an EMBL/GenBank/DDBJ whole genome shotgun (WGS) entry which is preliminary data.</text>
</comment>
<keyword evidence="1" id="KW-0472">Membrane</keyword>